<dbReference type="EMBL" id="ADMS01000004">
    <property type="protein sequence ID" value="EFF78585.1"/>
    <property type="molecule type" value="Genomic_DNA"/>
</dbReference>
<protein>
    <submittedName>
        <fullName evidence="1">Uncharacterized protein</fullName>
    </submittedName>
</protein>
<proteinExistence type="predicted"/>
<name>D4X3L3_9BURK</name>
<evidence type="ECO:0000313" key="2">
    <source>
        <dbReference type="Proteomes" id="UP000004510"/>
    </source>
</evidence>
<evidence type="ECO:0000313" key="1">
    <source>
        <dbReference type="EMBL" id="EFF78585.1"/>
    </source>
</evidence>
<organism evidence="1 2">
    <name type="scientific">Achromobacter piechaudii ATCC 43553</name>
    <dbReference type="NCBI Taxonomy" id="742159"/>
    <lineage>
        <taxon>Bacteria</taxon>
        <taxon>Pseudomonadati</taxon>
        <taxon>Pseudomonadota</taxon>
        <taxon>Betaproteobacteria</taxon>
        <taxon>Burkholderiales</taxon>
        <taxon>Alcaligenaceae</taxon>
        <taxon>Achromobacter</taxon>
    </lineage>
</organism>
<dbReference type="HOGENOM" id="CLU_3211035_0_0_4"/>
<reference evidence="2" key="1">
    <citation type="submission" date="2010-03" db="EMBL/GenBank/DDBJ databases">
        <title>Complete sequence of Mobiluncus curtisii ATCC 43063.</title>
        <authorList>
            <person name="Muzny D."/>
            <person name="Qin X."/>
            <person name="Deng J."/>
            <person name="Jiang H."/>
            <person name="Liu Y."/>
            <person name="Qu J."/>
            <person name="Song X.-Z."/>
            <person name="Zhang L."/>
            <person name="Thornton R."/>
            <person name="Coyle M."/>
            <person name="Francisco L."/>
            <person name="Jackson L."/>
            <person name="Javaid M."/>
            <person name="Korchina V."/>
            <person name="Kovar C."/>
            <person name="Mata R."/>
            <person name="Mathew T."/>
            <person name="Ngo R."/>
            <person name="Nguyen L."/>
            <person name="Nguyen N."/>
            <person name="Okwuonu G."/>
            <person name="Ongeri F."/>
            <person name="Pham C."/>
            <person name="Simmons D."/>
            <person name="Wilczek-Boney K."/>
            <person name="Hale W."/>
            <person name="Jakkamsetti A."/>
            <person name="Pham P."/>
            <person name="Ruth R."/>
            <person name="San Lucas F."/>
            <person name="Warren J."/>
            <person name="Zhang J."/>
            <person name="Zhao Z."/>
            <person name="Zhou C."/>
            <person name="Zhu D."/>
            <person name="Lee S."/>
            <person name="Bess C."/>
            <person name="Blankenburg K."/>
            <person name="Forbes L."/>
            <person name="Fu Q."/>
            <person name="Gubbala S."/>
            <person name="Hirani K."/>
            <person name="Jayaseelan J.C."/>
            <person name="Lara F."/>
            <person name="Munidasa M."/>
            <person name="Palculict T."/>
            <person name="Patil S."/>
            <person name="Pu L.-L."/>
            <person name="Saada N."/>
            <person name="Tang L."/>
            <person name="Weissenberger G."/>
            <person name="Zhu Y."/>
            <person name="Hemphill L."/>
            <person name="Shang Y."/>
            <person name="Youmans B."/>
            <person name="Ayvaz T."/>
            <person name="Ross M."/>
            <person name="Santibanez J."/>
            <person name="Aqrawi P."/>
            <person name="Gross S."/>
            <person name="Joshi V."/>
            <person name="Fowler G."/>
            <person name="Nazareth L."/>
            <person name="Reid J."/>
            <person name="Worley K."/>
            <person name="Petrosino J."/>
            <person name="Highlander S."/>
            <person name="Gibbs R."/>
            <person name="Gibbs R."/>
        </authorList>
    </citation>
    <scope>NUCLEOTIDE SEQUENCE [LARGE SCALE GENOMIC DNA]</scope>
    <source>
        <strain evidence="2">ATCC 43553</strain>
    </source>
</reference>
<gene>
    <name evidence="1" type="ORF">HMPREF0004_0060</name>
</gene>
<dbReference type="AlphaFoldDB" id="D4X3L3"/>
<accession>D4X3L3</accession>
<sequence>MVKDCSSEFCKIMKYTLNSWIHLMCNPSVNPKTHHQNSAYFSPY</sequence>
<comment type="caution">
    <text evidence="1">The sequence shown here is derived from an EMBL/GenBank/DDBJ whole genome shotgun (WGS) entry which is preliminary data.</text>
</comment>
<dbReference type="PATRIC" id="fig|742159.3.peg.2283"/>
<dbReference type="Proteomes" id="UP000004510">
    <property type="component" value="Unassembled WGS sequence"/>
</dbReference>